<dbReference type="Pfam" id="PF13574">
    <property type="entry name" value="Reprolysin_2"/>
    <property type="match status" value="1"/>
</dbReference>
<proteinExistence type="predicted"/>
<evidence type="ECO:0000313" key="2">
    <source>
        <dbReference type="EMBL" id="SFJ31484.1"/>
    </source>
</evidence>
<protein>
    <submittedName>
        <fullName evidence="2">Metallo-peptidase family M12B Reprolysin-like</fullName>
    </submittedName>
</protein>
<name>A0A1I3QB27_9ACTN</name>
<sequence>MSDRRARPLALSLVLALVAAVLALLPAALATAGPAPAPAPAPVADSVFTTLRDLTLTGDRVRVAPTAFAAVRLDAGLARRELAGAPSQRAAARGAAALRFAVPTPEGTQEVFEVVADSVMEPALAARHPELTTYAGRSTVDPSRTIRMDLTPAGFHASVRDLDHNRAWYVDPAFNGRGVTEHVSYFASDLPRNEETYNEIGVNESAHAIAGEAAQRADAGEVVTQRVYRMAWVTEPSYAKYFTDKGVDVLAEKVTVVNRASHLYNDDMAIKFVLVNGSEKLNLDTLAKATGANGPCGANACFAADDIESCGGDVLDRNKFVTGQIVGADTFDIGHFGSGAGSGGVAYLGVVGGADKAGGCTALDTPDGDFYAVDFFAHEVGHQMGGNHTFNGTNGSCAGLNRNAETSVEPGSGSSVQAYAGICFNDDLQPHTDPYFSQRSIDEITAVATAAPGMLAEQQVVNLKGLDAGDTFQLTYPGVAPVTITQGTTYNAAGLQAAILTLTGKASTVTGYDGASAVGPAGFTVDFVGTADVQRLGVGTSTGGVTGFVGVIQNGGPETNGGTSVVTTNHAPTVVAPADKTLPVQTPFTLTGSATDADTGTSLTYLWEQNDPGFNPLVGTLLGDNLKLDGPLFRVFGRYADVSAEATLESPSPGQNLADGNPSRTFPDVQQILAGATNAETGACPLPVGLPIDALTGDTLDCYSEFLPTAAYAQFSGALNFRLTARDGNASGGGASFDDVTLTLDSAAGPFLVTSRAAADSEPAKAGEKEELTWDVAGTDAETLAPNVKISLSTDGGLTFPTVLAASTLNDGAEEITWPSVTTAKARIKIEAVDNYFFDLSDADFAITGGTPGDTVPQTTITGGVAQNGFLVGDRTTVRYTSSTPGSTFRCTLDGKALECGQAQVALTKLATGMHRFTVAASSSSGADRTPAKRLFSVPLSPKVLKRDAGWALKQDAKTHRGVYVTTRKSGLQLRYAVKRTTRVALVATTGPGFGRVEVFLDDRRIGRVSLDSEKLTRRVLIPIERFSPPRNGTITIRTIGGKQVRIEGLGVFLR</sequence>
<dbReference type="STRING" id="1005945.SAMN05216561_12432"/>
<dbReference type="InterPro" id="IPR024079">
    <property type="entry name" value="MetalloPept_cat_dom_sf"/>
</dbReference>
<dbReference type="EMBL" id="FOQG01000024">
    <property type="protein sequence ID" value="SFJ31484.1"/>
    <property type="molecule type" value="Genomic_DNA"/>
</dbReference>
<evidence type="ECO:0000313" key="3">
    <source>
        <dbReference type="Proteomes" id="UP000198649"/>
    </source>
</evidence>
<feature type="chain" id="PRO_5039668886" evidence="1">
    <location>
        <begin position="33"/>
        <end position="1055"/>
    </location>
</feature>
<evidence type="ECO:0000256" key="1">
    <source>
        <dbReference type="SAM" id="SignalP"/>
    </source>
</evidence>
<accession>A0A1I3QB27</accession>
<dbReference type="RefSeq" id="WP_246166536.1">
    <property type="nucleotide sequence ID" value="NZ_BKAF01000034.1"/>
</dbReference>
<organism evidence="2 3">
    <name type="scientific">Nocardioides psychrotolerans</name>
    <dbReference type="NCBI Taxonomy" id="1005945"/>
    <lineage>
        <taxon>Bacteria</taxon>
        <taxon>Bacillati</taxon>
        <taxon>Actinomycetota</taxon>
        <taxon>Actinomycetes</taxon>
        <taxon>Propionibacteriales</taxon>
        <taxon>Nocardioidaceae</taxon>
        <taxon>Nocardioides</taxon>
    </lineage>
</organism>
<dbReference type="GO" id="GO:0008237">
    <property type="term" value="F:metallopeptidase activity"/>
    <property type="evidence" value="ECO:0007669"/>
    <property type="project" value="InterPro"/>
</dbReference>
<dbReference type="Proteomes" id="UP000198649">
    <property type="component" value="Unassembled WGS sequence"/>
</dbReference>
<keyword evidence="3" id="KW-1185">Reference proteome</keyword>
<keyword evidence="1" id="KW-0732">Signal</keyword>
<dbReference type="Gene3D" id="3.40.390.10">
    <property type="entry name" value="Collagenase (Catalytic Domain)"/>
    <property type="match status" value="1"/>
</dbReference>
<dbReference type="AlphaFoldDB" id="A0A1I3QB27"/>
<reference evidence="2 3" key="1">
    <citation type="submission" date="2016-10" db="EMBL/GenBank/DDBJ databases">
        <authorList>
            <person name="de Groot N.N."/>
        </authorList>
    </citation>
    <scope>NUCLEOTIDE SEQUENCE [LARGE SCALE GENOMIC DNA]</scope>
    <source>
        <strain evidence="2 3">CGMCC 1.11156</strain>
    </source>
</reference>
<gene>
    <name evidence="2" type="ORF">SAMN05216561_12432</name>
</gene>
<dbReference type="SUPFAM" id="SSF55486">
    <property type="entry name" value="Metalloproteases ('zincins'), catalytic domain"/>
    <property type="match status" value="1"/>
</dbReference>
<feature type="signal peptide" evidence="1">
    <location>
        <begin position="1"/>
        <end position="32"/>
    </location>
</feature>